<dbReference type="Proteomes" id="UP000076078">
    <property type="component" value="Unassembled WGS sequence"/>
</dbReference>
<feature type="coiled-coil region" evidence="1">
    <location>
        <begin position="109"/>
        <end position="136"/>
    </location>
</feature>
<evidence type="ECO:0000313" key="3">
    <source>
        <dbReference type="EMBL" id="KYQ92954.1"/>
    </source>
</evidence>
<dbReference type="STRING" id="361077.A0A151ZGG2"/>
<sequence>MSIELDIKDLLTKTVRVWDEIGFDQNYRKSLCDLAQLQVLNIYTDLLKGEEKKKDDIVKEIINGLETLCTMTTELGETVKECHQTLASLNLLQRSQYIESELSKLRKRIQDRMIIIDDLESKIDELSQEMEMKSNLHSHDDTMHNDYSMERISSVQKILNTTKIQRDTQFNSIRELSIEILELWEELRFSPETEFEQSILLMTQVDSLDVKSPISLSLGTLTTLEQKRDKLIVIKNEHEIIVKEYATKITSLWDKLEVPEDERESFFSKTAGLGYDVIEACEEELQRVSDLRKATLSQYINRAVSRIHVIYAQLHLPLDQLNEIYENHNCEEESEELLEVYEREVERVEEILEVSKPLLALIEKREQIRNDKIEYEQTVIGDKERLLSKKFDRGRFIQEEKLRKTFQKLPQIEETLKKQLHQWHQSRGTPFCYEGFPYLELMHQQYEHEKKLKESEKIRKDREKLLQNHKQSTTSNGSNSQNNSNNNNSHKTSTSSSTSGNKTPQKKLQQQTTTPSTPKTPTSRIQMLKQQELLSSPYGKMIQNTANKKRFPLSPINNNSPRAVKKLKQPIISELTHLKTQTSSSALKKKQNKENNINQFNQIHSVHTNSNLKKPMPSQLSINSTSSVHSNFSSTSGSSSSSSSGNTSPLQQPIFNSALKSSHHHNYDNEHNESIVSNHQYDDDLIMNDKVADTTMQLQL</sequence>
<dbReference type="AlphaFoldDB" id="A0A151ZGG2"/>
<dbReference type="GO" id="GO:0008017">
    <property type="term" value="F:microtubule binding"/>
    <property type="evidence" value="ECO:0007669"/>
    <property type="project" value="InterPro"/>
</dbReference>
<feature type="region of interest" description="Disordered" evidence="2">
    <location>
        <begin position="468"/>
        <end position="525"/>
    </location>
</feature>
<evidence type="ECO:0000256" key="1">
    <source>
        <dbReference type="SAM" id="Coils"/>
    </source>
</evidence>
<organism evidence="3 4">
    <name type="scientific">Tieghemostelium lacteum</name>
    <name type="common">Slime mold</name>
    <name type="synonym">Dictyostelium lacteum</name>
    <dbReference type="NCBI Taxonomy" id="361077"/>
    <lineage>
        <taxon>Eukaryota</taxon>
        <taxon>Amoebozoa</taxon>
        <taxon>Evosea</taxon>
        <taxon>Eumycetozoa</taxon>
        <taxon>Dictyostelia</taxon>
        <taxon>Dictyosteliales</taxon>
        <taxon>Raperosteliaceae</taxon>
        <taxon>Tieghemostelium</taxon>
    </lineage>
</organism>
<dbReference type="GO" id="GO:0005737">
    <property type="term" value="C:cytoplasm"/>
    <property type="evidence" value="ECO:0007669"/>
    <property type="project" value="TreeGrafter"/>
</dbReference>
<feature type="coiled-coil region" evidence="1">
    <location>
        <begin position="331"/>
        <end position="378"/>
    </location>
</feature>
<feature type="compositionally biased region" description="Low complexity" evidence="2">
    <location>
        <begin position="621"/>
        <end position="648"/>
    </location>
</feature>
<evidence type="ECO:0000256" key="2">
    <source>
        <dbReference type="SAM" id="MobiDB-lite"/>
    </source>
</evidence>
<feature type="compositionally biased region" description="Low complexity" evidence="2">
    <location>
        <begin position="471"/>
        <end position="522"/>
    </location>
</feature>
<dbReference type="InParanoid" id="A0A151ZGG2"/>
<dbReference type="Pfam" id="PF03999">
    <property type="entry name" value="MAP65_ASE1"/>
    <property type="match status" value="1"/>
</dbReference>
<dbReference type="OrthoDB" id="642895at2759"/>
<dbReference type="EMBL" id="LODT01000028">
    <property type="protein sequence ID" value="KYQ92954.1"/>
    <property type="molecule type" value="Genomic_DNA"/>
</dbReference>
<keyword evidence="1" id="KW-0175">Coiled coil</keyword>
<dbReference type="FunCoup" id="A0A151ZGG2">
    <property type="interactions" value="167"/>
</dbReference>
<protein>
    <recommendedName>
        <fullName evidence="5">Microtubule-associated protein</fullName>
    </recommendedName>
</protein>
<keyword evidence="4" id="KW-1185">Reference proteome</keyword>
<reference evidence="3 4" key="1">
    <citation type="submission" date="2015-12" db="EMBL/GenBank/DDBJ databases">
        <title>Dictyostelia acquired genes for synthesis and detection of signals that induce cell-type specialization by lateral gene transfer from prokaryotes.</title>
        <authorList>
            <person name="Gloeckner G."/>
            <person name="Schaap P."/>
        </authorList>
    </citation>
    <scope>NUCLEOTIDE SEQUENCE [LARGE SCALE GENOMIC DNA]</scope>
    <source>
        <strain evidence="3 4">TK</strain>
    </source>
</reference>
<dbReference type="GO" id="GO:0051256">
    <property type="term" value="P:mitotic spindle midzone assembly"/>
    <property type="evidence" value="ECO:0007669"/>
    <property type="project" value="TreeGrafter"/>
</dbReference>
<dbReference type="Gene3D" id="1.20.58.1520">
    <property type="match status" value="1"/>
</dbReference>
<evidence type="ECO:0008006" key="5">
    <source>
        <dbReference type="Google" id="ProtNLM"/>
    </source>
</evidence>
<evidence type="ECO:0000313" key="4">
    <source>
        <dbReference type="Proteomes" id="UP000076078"/>
    </source>
</evidence>
<name>A0A151ZGG2_TIELA</name>
<dbReference type="GO" id="GO:1990023">
    <property type="term" value="C:mitotic spindle midzone"/>
    <property type="evidence" value="ECO:0007669"/>
    <property type="project" value="TreeGrafter"/>
</dbReference>
<dbReference type="PANTHER" id="PTHR19321:SF16">
    <property type="entry name" value="PROTEIN REGULATOR OF CYTOKINESIS 1"/>
    <property type="match status" value="1"/>
</dbReference>
<comment type="caution">
    <text evidence="3">The sequence shown here is derived from an EMBL/GenBank/DDBJ whole genome shotgun (WGS) entry which is preliminary data.</text>
</comment>
<gene>
    <name evidence="3" type="ORF">DLAC_05554</name>
</gene>
<dbReference type="PANTHER" id="PTHR19321">
    <property type="entry name" value="PROTEIN REGULATOR OF CYTOKINESIS 1 PRC1-RELATED"/>
    <property type="match status" value="1"/>
</dbReference>
<dbReference type="OMA" id="QLHGIYD"/>
<dbReference type="InterPro" id="IPR007145">
    <property type="entry name" value="MAP65_Ase1_PRC1"/>
</dbReference>
<accession>A0A151ZGG2</accession>
<feature type="region of interest" description="Disordered" evidence="2">
    <location>
        <begin position="608"/>
        <end position="653"/>
    </location>
</feature>
<proteinExistence type="predicted"/>